<feature type="compositionally biased region" description="Gly residues" evidence="1">
    <location>
        <begin position="124"/>
        <end position="139"/>
    </location>
</feature>
<dbReference type="AlphaFoldDB" id="A0A9P6DHV0"/>
<reference evidence="3" key="1">
    <citation type="journal article" date="2020" name="Nat. Commun.">
        <title>Large-scale genome sequencing of mycorrhizal fungi provides insights into the early evolution of symbiotic traits.</title>
        <authorList>
            <person name="Miyauchi S."/>
            <person name="Kiss E."/>
            <person name="Kuo A."/>
            <person name="Drula E."/>
            <person name="Kohler A."/>
            <person name="Sanchez-Garcia M."/>
            <person name="Morin E."/>
            <person name="Andreopoulos B."/>
            <person name="Barry K.W."/>
            <person name="Bonito G."/>
            <person name="Buee M."/>
            <person name="Carver A."/>
            <person name="Chen C."/>
            <person name="Cichocki N."/>
            <person name="Clum A."/>
            <person name="Culley D."/>
            <person name="Crous P.W."/>
            <person name="Fauchery L."/>
            <person name="Girlanda M."/>
            <person name="Hayes R.D."/>
            <person name="Keri Z."/>
            <person name="LaButti K."/>
            <person name="Lipzen A."/>
            <person name="Lombard V."/>
            <person name="Magnuson J."/>
            <person name="Maillard F."/>
            <person name="Murat C."/>
            <person name="Nolan M."/>
            <person name="Ohm R.A."/>
            <person name="Pangilinan J."/>
            <person name="Pereira M.F."/>
            <person name="Perotto S."/>
            <person name="Peter M."/>
            <person name="Pfister S."/>
            <person name="Riley R."/>
            <person name="Sitrit Y."/>
            <person name="Stielow J.B."/>
            <person name="Szollosi G."/>
            <person name="Zifcakova L."/>
            <person name="Stursova M."/>
            <person name="Spatafora J.W."/>
            <person name="Tedersoo L."/>
            <person name="Vaario L.M."/>
            <person name="Yamada A."/>
            <person name="Yan M."/>
            <person name="Wang P."/>
            <person name="Xu J."/>
            <person name="Bruns T."/>
            <person name="Baldrian P."/>
            <person name="Vilgalys R."/>
            <person name="Dunand C."/>
            <person name="Henrissat B."/>
            <person name="Grigoriev I.V."/>
            <person name="Hibbett D."/>
            <person name="Nagy L.G."/>
            <person name="Martin F.M."/>
        </authorList>
    </citation>
    <scope>NUCLEOTIDE SEQUENCE</scope>
    <source>
        <strain evidence="3">UP504</strain>
    </source>
</reference>
<keyword evidence="2" id="KW-0472">Membrane</keyword>
<feature type="compositionally biased region" description="Basic and acidic residues" evidence="1">
    <location>
        <begin position="101"/>
        <end position="118"/>
    </location>
</feature>
<dbReference type="EMBL" id="MU129261">
    <property type="protein sequence ID" value="KAF9504112.1"/>
    <property type="molecule type" value="Genomic_DNA"/>
</dbReference>
<keyword evidence="4" id="KW-1185">Reference proteome</keyword>
<proteinExistence type="predicted"/>
<feature type="transmembrane region" description="Helical" evidence="2">
    <location>
        <begin position="31"/>
        <end position="51"/>
    </location>
</feature>
<gene>
    <name evidence="3" type="ORF">BS47DRAFT_1369020</name>
</gene>
<dbReference type="Proteomes" id="UP000886523">
    <property type="component" value="Unassembled WGS sequence"/>
</dbReference>
<evidence type="ECO:0000313" key="3">
    <source>
        <dbReference type="EMBL" id="KAF9504112.1"/>
    </source>
</evidence>
<organism evidence="3 4">
    <name type="scientific">Hydnum rufescens UP504</name>
    <dbReference type="NCBI Taxonomy" id="1448309"/>
    <lineage>
        <taxon>Eukaryota</taxon>
        <taxon>Fungi</taxon>
        <taxon>Dikarya</taxon>
        <taxon>Basidiomycota</taxon>
        <taxon>Agaricomycotina</taxon>
        <taxon>Agaricomycetes</taxon>
        <taxon>Cantharellales</taxon>
        <taxon>Hydnaceae</taxon>
        <taxon>Hydnum</taxon>
    </lineage>
</organism>
<sequence length="285" mass="31081">MNDNEKLGATKLTVLETEGWGMVAPRGERSIVGMTLGGTMIVGMMIVGTAIEGTMMERMTTAVMTIVAMPIWGRTTGGRTTGGWTTGGRTTGGRMTGGRTTGDERLGDRRLGDGRLGDGRLGQMPGGWTPGGQTTGGRTPGRRTTGGWTIGEFPSSESLQAGGWGVWTRHNDWTSLKKQLTDKPPLHKIGPVIWHFCHKAPWVRDALNASKSGIPTEHRRDYSLKEVQSCRQKAQIFLINSPQRYSIPMQQDTEVAARQRSGRMNHTPAAAGVWFYIRLATNEDL</sequence>
<protein>
    <submittedName>
        <fullName evidence="3">Uncharacterized protein</fullName>
    </submittedName>
</protein>
<name>A0A9P6DHV0_9AGAM</name>
<comment type="caution">
    <text evidence="3">The sequence shown here is derived from an EMBL/GenBank/DDBJ whole genome shotgun (WGS) entry which is preliminary data.</text>
</comment>
<accession>A0A9P6DHV0</accession>
<feature type="region of interest" description="Disordered" evidence="1">
    <location>
        <begin position="77"/>
        <end position="140"/>
    </location>
</feature>
<feature type="compositionally biased region" description="Gly residues" evidence="1">
    <location>
        <begin position="77"/>
        <end position="100"/>
    </location>
</feature>
<evidence type="ECO:0000313" key="4">
    <source>
        <dbReference type="Proteomes" id="UP000886523"/>
    </source>
</evidence>
<evidence type="ECO:0000256" key="1">
    <source>
        <dbReference type="SAM" id="MobiDB-lite"/>
    </source>
</evidence>
<keyword evidence="2" id="KW-0812">Transmembrane</keyword>
<keyword evidence="2" id="KW-1133">Transmembrane helix</keyword>
<evidence type="ECO:0000256" key="2">
    <source>
        <dbReference type="SAM" id="Phobius"/>
    </source>
</evidence>